<dbReference type="Pfam" id="PF00231">
    <property type="entry name" value="ATP-synt"/>
    <property type="match status" value="1"/>
</dbReference>
<name>A0AAU8DLF1_9ACTN</name>
<evidence type="ECO:0000256" key="9">
    <source>
        <dbReference type="ARBA" id="ARBA00023310"/>
    </source>
</evidence>
<comment type="subcellular location">
    <subcellularLocation>
        <location evidence="10">Cell membrane</location>
        <topology evidence="10">Peripheral membrane protein</topology>
    </subcellularLocation>
    <subcellularLocation>
        <location evidence="2">Membrane</location>
        <topology evidence="2">Peripheral membrane protein</topology>
    </subcellularLocation>
</comment>
<dbReference type="InterPro" id="IPR035968">
    <property type="entry name" value="ATP_synth_F1_ATPase_gsu"/>
</dbReference>
<keyword evidence="4 10" id="KW-0813">Transport</keyword>
<dbReference type="CDD" id="cd12151">
    <property type="entry name" value="F1-ATPase_gamma"/>
    <property type="match status" value="1"/>
</dbReference>
<dbReference type="InterPro" id="IPR023632">
    <property type="entry name" value="ATP_synth_F1_gsu_CS"/>
</dbReference>
<dbReference type="Gene3D" id="1.10.287.80">
    <property type="entry name" value="ATP synthase, gamma subunit, helix hairpin domain"/>
    <property type="match status" value="2"/>
</dbReference>
<dbReference type="GO" id="GO:0045259">
    <property type="term" value="C:proton-transporting ATP synthase complex"/>
    <property type="evidence" value="ECO:0007669"/>
    <property type="project" value="UniProtKB-KW"/>
</dbReference>
<keyword evidence="7 10" id="KW-0472">Membrane</keyword>
<dbReference type="PRINTS" id="PR00126">
    <property type="entry name" value="ATPASEGAMMA"/>
</dbReference>
<dbReference type="AlphaFoldDB" id="A0AAU8DLF1"/>
<sequence>MAAQARVLKQRVKSVRSTQKITKAQELIATSRIARAQAAVAASAPYAEQITDVLGALAAVSSLDHPLLVERPEPKRAAILLVTSDRGLCGGYNANAIRTAEELASLLREQGKQPVLYVIGRKGMGYFTFRQRAVADAWSGFSERPTYADAERAADSLLPSFLVGSDGETEDGEQGVDEIHLVNTKFVSMLTQEPQARRLAPLEIEYIEAAEEAEGGKDHGPLPSYEFEPSSEALLDALLPKYVTTRIYSALLDSAASESAARRQACKSATDNANEIVKTLSRQMNQARQAQITQELTEIIGGADALAAANTEED</sequence>
<organism evidence="11">
    <name type="scientific">Nakamurella sp. A5-74</name>
    <dbReference type="NCBI Taxonomy" id="3158264"/>
    <lineage>
        <taxon>Bacteria</taxon>
        <taxon>Bacillati</taxon>
        <taxon>Actinomycetota</taxon>
        <taxon>Actinomycetes</taxon>
        <taxon>Nakamurellales</taxon>
        <taxon>Nakamurellaceae</taxon>
        <taxon>Nakamurella</taxon>
    </lineage>
</organism>
<evidence type="ECO:0000256" key="1">
    <source>
        <dbReference type="ARBA" id="ARBA00003456"/>
    </source>
</evidence>
<evidence type="ECO:0000313" key="11">
    <source>
        <dbReference type="EMBL" id="XCG62051.1"/>
    </source>
</evidence>
<dbReference type="GO" id="GO:0046933">
    <property type="term" value="F:proton-transporting ATP synthase activity, rotational mechanism"/>
    <property type="evidence" value="ECO:0007669"/>
    <property type="project" value="UniProtKB-UniRule"/>
</dbReference>
<dbReference type="GO" id="GO:0005886">
    <property type="term" value="C:plasma membrane"/>
    <property type="evidence" value="ECO:0007669"/>
    <property type="project" value="UniProtKB-SubCell"/>
</dbReference>
<keyword evidence="8 10" id="KW-0139">CF(1)</keyword>
<dbReference type="EMBL" id="CP159218">
    <property type="protein sequence ID" value="XCG62051.1"/>
    <property type="molecule type" value="Genomic_DNA"/>
</dbReference>
<dbReference type="NCBIfam" id="TIGR01146">
    <property type="entry name" value="ATPsyn_F1gamma"/>
    <property type="match status" value="1"/>
</dbReference>
<evidence type="ECO:0000256" key="4">
    <source>
        <dbReference type="ARBA" id="ARBA00022448"/>
    </source>
</evidence>
<dbReference type="RefSeq" id="WP_353647666.1">
    <property type="nucleotide sequence ID" value="NZ_CP159218.1"/>
</dbReference>
<evidence type="ECO:0000256" key="6">
    <source>
        <dbReference type="ARBA" id="ARBA00023065"/>
    </source>
</evidence>
<dbReference type="InterPro" id="IPR000131">
    <property type="entry name" value="ATP_synth_F1_gsu"/>
</dbReference>
<comment type="function">
    <text evidence="1 10">Produces ATP from ADP in the presence of a proton gradient across the membrane. The gamma chain is believed to be important in regulating ATPase activity and the flow of protons through the CF(0) complex.</text>
</comment>
<evidence type="ECO:0000256" key="2">
    <source>
        <dbReference type="ARBA" id="ARBA00004170"/>
    </source>
</evidence>
<dbReference type="HAMAP" id="MF_00815">
    <property type="entry name" value="ATP_synth_gamma_bact"/>
    <property type="match status" value="1"/>
</dbReference>
<accession>A0AAU8DLF1</accession>
<evidence type="ECO:0000256" key="10">
    <source>
        <dbReference type="HAMAP-Rule" id="MF_00815"/>
    </source>
</evidence>
<dbReference type="PROSITE" id="PS00153">
    <property type="entry name" value="ATPASE_GAMMA"/>
    <property type="match status" value="1"/>
</dbReference>
<evidence type="ECO:0000256" key="8">
    <source>
        <dbReference type="ARBA" id="ARBA00023196"/>
    </source>
</evidence>
<evidence type="ECO:0000256" key="3">
    <source>
        <dbReference type="ARBA" id="ARBA00007681"/>
    </source>
</evidence>
<proteinExistence type="inferred from homology"/>
<reference evidence="11" key="1">
    <citation type="submission" date="2024-05" db="EMBL/GenBank/DDBJ databases">
        <authorList>
            <person name="Cai S.Y."/>
            <person name="Jin L.M."/>
            <person name="Li H.R."/>
        </authorList>
    </citation>
    <scope>NUCLEOTIDE SEQUENCE</scope>
    <source>
        <strain evidence="11">A5-74</strain>
    </source>
</reference>
<dbReference type="PANTHER" id="PTHR11693">
    <property type="entry name" value="ATP SYNTHASE GAMMA CHAIN"/>
    <property type="match status" value="1"/>
</dbReference>
<dbReference type="SUPFAM" id="SSF52943">
    <property type="entry name" value="ATP synthase (F1-ATPase), gamma subunit"/>
    <property type="match status" value="1"/>
</dbReference>
<evidence type="ECO:0000256" key="7">
    <source>
        <dbReference type="ARBA" id="ARBA00023136"/>
    </source>
</evidence>
<protein>
    <recommendedName>
        <fullName evidence="10">ATP synthase gamma chain</fullName>
    </recommendedName>
    <alternativeName>
        <fullName evidence="10">ATP synthase F1 sector gamma subunit</fullName>
    </alternativeName>
    <alternativeName>
        <fullName evidence="10">F-ATPase gamma subunit</fullName>
    </alternativeName>
</protein>
<dbReference type="GO" id="GO:0005524">
    <property type="term" value="F:ATP binding"/>
    <property type="evidence" value="ECO:0007669"/>
    <property type="project" value="UniProtKB-UniRule"/>
</dbReference>
<keyword evidence="9 10" id="KW-0066">ATP synthesis</keyword>
<keyword evidence="5 10" id="KW-0375">Hydrogen ion transport</keyword>
<evidence type="ECO:0000256" key="5">
    <source>
        <dbReference type="ARBA" id="ARBA00022781"/>
    </source>
</evidence>
<dbReference type="PANTHER" id="PTHR11693:SF22">
    <property type="entry name" value="ATP SYNTHASE SUBUNIT GAMMA, MITOCHONDRIAL"/>
    <property type="match status" value="1"/>
</dbReference>
<comment type="subunit">
    <text evidence="10">F-type ATPases have 2 components, CF(1) - the catalytic core - and CF(0) - the membrane proton channel. CF(1) has five subunits: alpha(3), beta(3), gamma(1), delta(1), epsilon(1). CF(0) has three main subunits: a, b and c.</text>
</comment>
<comment type="similarity">
    <text evidence="3 10">Belongs to the ATPase gamma chain family.</text>
</comment>
<dbReference type="GO" id="GO:0042777">
    <property type="term" value="P:proton motive force-driven plasma membrane ATP synthesis"/>
    <property type="evidence" value="ECO:0007669"/>
    <property type="project" value="UniProtKB-UniRule"/>
</dbReference>
<keyword evidence="6 10" id="KW-0406">Ion transport</keyword>
<keyword evidence="10" id="KW-1003">Cell membrane</keyword>
<dbReference type="Gene3D" id="3.40.1380.10">
    <property type="match status" value="1"/>
</dbReference>
<gene>
    <name evidence="10" type="primary">atpG</name>
    <name evidence="11" type="ORF">ABLG96_12240</name>
</gene>
<dbReference type="NCBIfam" id="NF004145">
    <property type="entry name" value="PRK05621.1-2"/>
    <property type="match status" value="1"/>
</dbReference>